<evidence type="ECO:0000313" key="2">
    <source>
        <dbReference type="EMBL" id="TDW97118.1"/>
    </source>
</evidence>
<protein>
    <submittedName>
        <fullName evidence="2">Pimeloyl-ACP methyl ester carboxylesterase</fullName>
    </submittedName>
</protein>
<feature type="domain" description="AB hydrolase-1" evidence="1">
    <location>
        <begin position="4"/>
        <end position="206"/>
    </location>
</feature>
<dbReference type="Gene3D" id="3.40.50.1820">
    <property type="entry name" value="alpha/beta hydrolase"/>
    <property type="match status" value="1"/>
</dbReference>
<dbReference type="OrthoDB" id="659408at2"/>
<dbReference type="InterPro" id="IPR000073">
    <property type="entry name" value="AB_hydrolase_1"/>
</dbReference>
<dbReference type="AlphaFoldDB" id="A0A4R8DI16"/>
<proteinExistence type="predicted"/>
<dbReference type="EMBL" id="SODV01000002">
    <property type="protein sequence ID" value="TDW97118.1"/>
    <property type="molecule type" value="Genomic_DNA"/>
</dbReference>
<evidence type="ECO:0000313" key="3">
    <source>
        <dbReference type="Proteomes" id="UP000294498"/>
    </source>
</evidence>
<dbReference type="Proteomes" id="UP000294498">
    <property type="component" value="Unassembled WGS sequence"/>
</dbReference>
<dbReference type="InterPro" id="IPR029058">
    <property type="entry name" value="AB_hydrolase_fold"/>
</dbReference>
<keyword evidence="3" id="KW-1185">Reference proteome</keyword>
<gene>
    <name evidence="2" type="ORF">EDB95_4959</name>
</gene>
<accession>A0A4R8DI16</accession>
<name>A0A4R8DI16_9BACT</name>
<evidence type="ECO:0000259" key="1">
    <source>
        <dbReference type="Pfam" id="PF12697"/>
    </source>
</evidence>
<comment type="caution">
    <text evidence="2">The sequence shown here is derived from an EMBL/GenBank/DDBJ whole genome shotgun (WGS) entry which is preliminary data.</text>
</comment>
<organism evidence="2 3">
    <name type="scientific">Dinghuibacter silviterrae</name>
    <dbReference type="NCBI Taxonomy" id="1539049"/>
    <lineage>
        <taxon>Bacteria</taxon>
        <taxon>Pseudomonadati</taxon>
        <taxon>Bacteroidota</taxon>
        <taxon>Chitinophagia</taxon>
        <taxon>Chitinophagales</taxon>
        <taxon>Chitinophagaceae</taxon>
        <taxon>Dinghuibacter</taxon>
    </lineage>
</organism>
<dbReference type="Pfam" id="PF12697">
    <property type="entry name" value="Abhydrolase_6"/>
    <property type="match status" value="1"/>
</dbReference>
<reference evidence="2 3" key="1">
    <citation type="submission" date="2019-03" db="EMBL/GenBank/DDBJ databases">
        <title>Genomic Encyclopedia of Type Strains, Phase IV (KMG-IV): sequencing the most valuable type-strain genomes for metagenomic binning, comparative biology and taxonomic classification.</title>
        <authorList>
            <person name="Goeker M."/>
        </authorList>
    </citation>
    <scope>NUCLEOTIDE SEQUENCE [LARGE SCALE GENOMIC DNA]</scope>
    <source>
        <strain evidence="2 3">DSM 100059</strain>
    </source>
</reference>
<dbReference type="SUPFAM" id="SSF53474">
    <property type="entry name" value="alpha/beta-Hydrolases"/>
    <property type="match status" value="1"/>
</dbReference>
<dbReference type="RefSeq" id="WP_133998770.1">
    <property type="nucleotide sequence ID" value="NZ_SODV01000002.1"/>
</dbReference>
<sequence length="226" mass="25394">MNVYFIPGIGADKRLFKHILLPEGFLPHYLEWISPGKREPLPAYAMRLAAGIDQHQPFVLIGLSLGGIMAVEIAKRLSPACTIIIGSAPLSSQLPIYYRLARKINLLRVVPAVFFKCTASLKRLFTRESLTDKRDLLQMIWKGDASFIAWGMQAVLYWQNQEMPGNFYHLHGTRDEVFPVRLVRPTHTIKGGSHMLCLSHPHEVNAILQSILAIHLLPPVAMIPTA</sequence>